<evidence type="ECO:0000313" key="4">
    <source>
        <dbReference type="EMBL" id="BAY98597.1"/>
    </source>
</evidence>
<keyword evidence="2" id="KW-0479">Metal-binding</keyword>
<evidence type="ECO:0000256" key="2">
    <source>
        <dbReference type="ARBA" id="ARBA00022723"/>
    </source>
</evidence>
<dbReference type="InterPro" id="IPR042243">
    <property type="entry name" value="HypD_1"/>
</dbReference>
<dbReference type="GO" id="GO:0051539">
    <property type="term" value="F:4 iron, 4 sulfur cluster binding"/>
    <property type="evidence" value="ECO:0007669"/>
    <property type="project" value="TreeGrafter"/>
</dbReference>
<reference evidence="4 5" key="1">
    <citation type="submission" date="2017-06" db="EMBL/GenBank/DDBJ databases">
        <title>Genome sequencing of cyanobaciteial culture collection at National Institute for Environmental Studies (NIES).</title>
        <authorList>
            <person name="Hirose Y."/>
            <person name="Shimura Y."/>
            <person name="Fujisawa T."/>
            <person name="Nakamura Y."/>
            <person name="Kawachi M."/>
        </authorList>
    </citation>
    <scope>NUCLEOTIDE SEQUENCE [LARGE SCALE GENOMIC DNA]</scope>
    <source>
        <strain evidence="4 5">NIES-37</strain>
    </source>
</reference>
<name>A0A1Z4MYM9_9CYAN</name>
<protein>
    <submittedName>
        <fullName evidence="4">Hydrogenase expression/formation protein HypD</fullName>
    </submittedName>
</protein>
<dbReference type="NCBIfam" id="TIGR00075">
    <property type="entry name" value="hypD"/>
    <property type="match status" value="1"/>
</dbReference>
<comment type="similarity">
    <text evidence="1">Belongs to the HypD family.</text>
</comment>
<proteinExistence type="inferred from homology"/>
<dbReference type="Proteomes" id="UP000218785">
    <property type="component" value="Chromosome"/>
</dbReference>
<dbReference type="Pfam" id="PF01924">
    <property type="entry name" value="HypD"/>
    <property type="match status" value="1"/>
</dbReference>
<dbReference type="GO" id="GO:0051604">
    <property type="term" value="P:protein maturation"/>
    <property type="evidence" value="ECO:0007669"/>
    <property type="project" value="TreeGrafter"/>
</dbReference>
<dbReference type="KEGG" id="ttq:NIES37_25490"/>
<dbReference type="PANTHER" id="PTHR30149">
    <property type="entry name" value="HYDROGENASE PROTEIN ASSEMBLY PROTEIN HYPD"/>
    <property type="match status" value="1"/>
</dbReference>
<dbReference type="GO" id="GO:0005506">
    <property type="term" value="F:iron ion binding"/>
    <property type="evidence" value="ECO:0007669"/>
    <property type="project" value="TreeGrafter"/>
</dbReference>
<dbReference type="AlphaFoldDB" id="A0A1Z4MYM9"/>
<dbReference type="EMBL" id="AP018248">
    <property type="protein sequence ID" value="BAY98597.1"/>
    <property type="molecule type" value="Genomic_DNA"/>
</dbReference>
<dbReference type="Gene3D" id="6.10.20.100">
    <property type="match status" value="1"/>
</dbReference>
<accession>A0A1Z4MYM9</accession>
<organism evidence="4 5">
    <name type="scientific">Tolypothrix tenuis PCC 7101</name>
    <dbReference type="NCBI Taxonomy" id="231146"/>
    <lineage>
        <taxon>Bacteria</taxon>
        <taxon>Bacillati</taxon>
        <taxon>Cyanobacteriota</taxon>
        <taxon>Cyanophyceae</taxon>
        <taxon>Nostocales</taxon>
        <taxon>Tolypothrichaceae</taxon>
        <taxon>Tolypothrix</taxon>
    </lineage>
</organism>
<sequence length="393" mass="43297">MKYVDEFREPAKAEGLYREIAKLSQQLDKPIKIMEICGGHTHSIFKYGIEDILPDTIELIHGPGCPVCVMPRGRLDDAIAISQNSHVIFTTFGDAMRVPGSTTSLLQAKATGADIRMVYSPLDSLKIAKENPNKEVVFFGLGFETTAPSTAFTILQAAAENISNFSMFCNHVLVIPALQALLDNPDLQLDGFVGPGHVSMVIGTDPYQFIAQQYHKPIVVSGFEPLDILQSIWMLLQQLLENRCEVENQYNRIVQPAGNQVALKAINQVFMARETFEWRGLGDIPYSGLQIRPEYAQFDAEQKFSIPNQKVADHKACQCGEILKGVLKPWQCKVFGTACTPETPIGTCMVSSEGACAAYYKYGRLSTIAKKTNLETAKVNISQEPLPACGTVS</sequence>
<dbReference type="PIRSF" id="PIRSF005622">
    <property type="entry name" value="Hydrgn_mat_hypD"/>
    <property type="match status" value="1"/>
</dbReference>
<evidence type="ECO:0000256" key="1">
    <source>
        <dbReference type="ARBA" id="ARBA00007888"/>
    </source>
</evidence>
<gene>
    <name evidence="4" type="ORF">NIES37_25490</name>
</gene>
<dbReference type="InterPro" id="IPR042244">
    <property type="entry name" value="HypD_2_sf"/>
</dbReference>
<keyword evidence="3" id="KW-0408">Iron</keyword>
<evidence type="ECO:0000256" key="3">
    <source>
        <dbReference type="ARBA" id="ARBA00023004"/>
    </source>
</evidence>
<dbReference type="InterPro" id="IPR002780">
    <property type="entry name" value="Hyd_form_HypD"/>
</dbReference>
<keyword evidence="5" id="KW-1185">Reference proteome</keyword>
<dbReference type="RefSeq" id="WP_096576126.1">
    <property type="nucleotide sequence ID" value="NZ_CAWNJS010000001.1"/>
</dbReference>
<dbReference type="PANTHER" id="PTHR30149:SF0">
    <property type="entry name" value="HYDROGENASE MATURATION FACTOR HYPD"/>
    <property type="match status" value="1"/>
</dbReference>
<dbReference type="Gene3D" id="3.40.50.11750">
    <property type="entry name" value="HypD, alpha/beta domain 1"/>
    <property type="match status" value="2"/>
</dbReference>
<evidence type="ECO:0000313" key="5">
    <source>
        <dbReference type="Proteomes" id="UP000218785"/>
    </source>
</evidence>
<dbReference type="GO" id="GO:0070025">
    <property type="term" value="F:carbon monoxide binding"/>
    <property type="evidence" value="ECO:0007669"/>
    <property type="project" value="TreeGrafter"/>
</dbReference>